<keyword evidence="3" id="KW-1185">Reference proteome</keyword>
<proteinExistence type="predicted"/>
<reference evidence="3" key="1">
    <citation type="submission" date="2019-06" db="EMBL/GenBank/DDBJ databases">
        <title>Gordonia isolated from sludge of a wastewater treatment plant.</title>
        <authorList>
            <person name="Tamura T."/>
            <person name="Aoyama K."/>
            <person name="Kang Y."/>
            <person name="Saito S."/>
            <person name="Akiyama N."/>
            <person name="Yazawa K."/>
            <person name="Gonoi T."/>
            <person name="Mikami Y."/>
        </authorList>
    </citation>
    <scope>NUCLEOTIDE SEQUENCE [LARGE SCALE GENOMIC DNA]</scope>
    <source>
        <strain evidence="3">NBRC 107697</strain>
    </source>
</reference>
<evidence type="ECO:0000256" key="1">
    <source>
        <dbReference type="SAM" id="Phobius"/>
    </source>
</evidence>
<organism evidence="2 3">
    <name type="scientific">Gordonia crocea</name>
    <dbReference type="NCBI Taxonomy" id="589162"/>
    <lineage>
        <taxon>Bacteria</taxon>
        <taxon>Bacillati</taxon>
        <taxon>Actinomycetota</taxon>
        <taxon>Actinomycetes</taxon>
        <taxon>Mycobacteriales</taxon>
        <taxon>Gordoniaceae</taxon>
        <taxon>Gordonia</taxon>
    </lineage>
</organism>
<feature type="transmembrane region" description="Helical" evidence="1">
    <location>
        <begin position="23"/>
        <end position="44"/>
    </location>
</feature>
<dbReference type="AlphaFoldDB" id="A0A7I9V2V9"/>
<keyword evidence="1" id="KW-1133">Transmembrane helix</keyword>
<evidence type="ECO:0000313" key="3">
    <source>
        <dbReference type="Proteomes" id="UP000444980"/>
    </source>
</evidence>
<name>A0A7I9V2V9_9ACTN</name>
<sequence length="112" mass="11482">MVAAAILVVRALGGHHEDFASGYGLALWCGFIGLGVLAGGIALLRGKRWGRGIGVVAQLLLLPVAYALLTDSHLPFLGVPLGFWALGTLGALFTTASLTWAAGPDASTDLEP</sequence>
<dbReference type="Proteomes" id="UP000444980">
    <property type="component" value="Unassembled WGS sequence"/>
</dbReference>
<feature type="transmembrane region" description="Helical" evidence="1">
    <location>
        <begin position="51"/>
        <end position="69"/>
    </location>
</feature>
<keyword evidence="1" id="KW-0812">Transmembrane</keyword>
<evidence type="ECO:0008006" key="4">
    <source>
        <dbReference type="Google" id="ProtNLM"/>
    </source>
</evidence>
<accession>A0A7I9V2V9</accession>
<comment type="caution">
    <text evidence="2">The sequence shown here is derived from an EMBL/GenBank/DDBJ whole genome shotgun (WGS) entry which is preliminary data.</text>
</comment>
<keyword evidence="1" id="KW-0472">Membrane</keyword>
<dbReference type="EMBL" id="BJOU01000019">
    <property type="protein sequence ID" value="GED99532.1"/>
    <property type="molecule type" value="Genomic_DNA"/>
</dbReference>
<protein>
    <recommendedName>
        <fullName evidence="4">Integral membrane protein</fullName>
    </recommendedName>
</protein>
<evidence type="ECO:0000313" key="2">
    <source>
        <dbReference type="EMBL" id="GED99532.1"/>
    </source>
</evidence>
<feature type="transmembrane region" description="Helical" evidence="1">
    <location>
        <begin position="81"/>
        <end position="102"/>
    </location>
</feature>
<gene>
    <name evidence="2" type="ORF">nbrc107697_35710</name>
</gene>